<dbReference type="AlphaFoldDB" id="A0A0N4ZJ37"/>
<keyword evidence="1" id="KW-1185">Reference proteome</keyword>
<reference evidence="2" key="1">
    <citation type="submission" date="2017-02" db="UniProtKB">
        <authorList>
            <consortium name="WormBaseParasite"/>
        </authorList>
    </citation>
    <scope>IDENTIFICATION</scope>
</reference>
<organism evidence="1 2">
    <name type="scientific">Parastrongyloides trichosuri</name>
    <name type="common">Possum-specific nematode worm</name>
    <dbReference type="NCBI Taxonomy" id="131310"/>
    <lineage>
        <taxon>Eukaryota</taxon>
        <taxon>Metazoa</taxon>
        <taxon>Ecdysozoa</taxon>
        <taxon>Nematoda</taxon>
        <taxon>Chromadorea</taxon>
        <taxon>Rhabditida</taxon>
        <taxon>Tylenchina</taxon>
        <taxon>Panagrolaimomorpha</taxon>
        <taxon>Strongyloidoidea</taxon>
        <taxon>Strongyloididae</taxon>
        <taxon>Parastrongyloides</taxon>
    </lineage>
</organism>
<sequence>MASKIDDIPFLQPVIKQKLISREYIGLSEFQIEGINLIDSDLSYNALFYGDHPCGKTTTWLLGLAKWMHNNQPDGKLKAIVLVKNKKKGQIMAEALAYFLEGSDHKIIMNKKTLSLNEMKHHLSVASVWVVCTCDLDIFKQTFEDIYKDTEDGMPPDVEKCKKLDFLSTINWFIVEDFDSEDSGCQSFVDIIEPFNSIMIYNNAKYMSLLVCRNITQEVTDINLELLKDKYKSINFRGQHPKASNMSHSKIDCE</sequence>
<dbReference type="Proteomes" id="UP000038045">
    <property type="component" value="Unplaced"/>
</dbReference>
<protein>
    <submittedName>
        <fullName evidence="2">Terminase_6 domain-containing protein</fullName>
    </submittedName>
</protein>
<name>A0A0N4ZJ37_PARTI</name>
<dbReference type="WBParaSite" id="PTRK_0000794900.1">
    <property type="protein sequence ID" value="PTRK_0000794900.1"/>
    <property type="gene ID" value="PTRK_0000794900"/>
</dbReference>
<evidence type="ECO:0000313" key="2">
    <source>
        <dbReference type="WBParaSite" id="PTRK_0000794900.1"/>
    </source>
</evidence>
<accession>A0A0N4ZJ37</accession>
<dbReference type="SUPFAM" id="SSF52540">
    <property type="entry name" value="P-loop containing nucleoside triphosphate hydrolases"/>
    <property type="match status" value="1"/>
</dbReference>
<evidence type="ECO:0000313" key="1">
    <source>
        <dbReference type="Proteomes" id="UP000038045"/>
    </source>
</evidence>
<proteinExistence type="predicted"/>
<dbReference type="InterPro" id="IPR027417">
    <property type="entry name" value="P-loop_NTPase"/>
</dbReference>